<proteinExistence type="predicted"/>
<name>A0A3N4KY36_9PEZI</name>
<sequence>MSSLPLNTNAAISGILTSAANVATSSNGPPPANPFTRRRGSAPPTIVAGGPPNSSILPRNTSRAKATDTAKRRIRWLGSRMIQLERRQRIREAYGDSLMRQISNEQRNTLGNQLPTEFDKKYIVALDTFGHENEQQIRVDAEILENLDTELSEEMDRAAELEHDKEMEDHFAKIKRMIGDDGEGIGKKQSRIVFKRS</sequence>
<accession>A0A3N4KY36</accession>
<evidence type="ECO:0000313" key="2">
    <source>
        <dbReference type="EMBL" id="RPB10675.1"/>
    </source>
</evidence>
<dbReference type="InParanoid" id="A0A3N4KY36"/>
<gene>
    <name evidence="2" type="ORF">P167DRAFT_546983</name>
</gene>
<evidence type="ECO:0000256" key="1">
    <source>
        <dbReference type="SAM" id="MobiDB-lite"/>
    </source>
</evidence>
<dbReference type="AlphaFoldDB" id="A0A3N4KY36"/>
<dbReference type="Proteomes" id="UP000277580">
    <property type="component" value="Unassembled WGS sequence"/>
</dbReference>
<feature type="region of interest" description="Disordered" evidence="1">
    <location>
        <begin position="22"/>
        <end position="67"/>
    </location>
</feature>
<dbReference type="OrthoDB" id="10421460at2759"/>
<dbReference type="EMBL" id="ML119141">
    <property type="protein sequence ID" value="RPB10675.1"/>
    <property type="molecule type" value="Genomic_DNA"/>
</dbReference>
<evidence type="ECO:0000313" key="3">
    <source>
        <dbReference type="Proteomes" id="UP000277580"/>
    </source>
</evidence>
<organism evidence="2 3">
    <name type="scientific">Morchella conica CCBAS932</name>
    <dbReference type="NCBI Taxonomy" id="1392247"/>
    <lineage>
        <taxon>Eukaryota</taxon>
        <taxon>Fungi</taxon>
        <taxon>Dikarya</taxon>
        <taxon>Ascomycota</taxon>
        <taxon>Pezizomycotina</taxon>
        <taxon>Pezizomycetes</taxon>
        <taxon>Pezizales</taxon>
        <taxon>Morchellaceae</taxon>
        <taxon>Morchella</taxon>
    </lineage>
</organism>
<keyword evidence="3" id="KW-1185">Reference proteome</keyword>
<reference evidence="2 3" key="1">
    <citation type="journal article" date="2018" name="Nat. Ecol. Evol.">
        <title>Pezizomycetes genomes reveal the molecular basis of ectomycorrhizal truffle lifestyle.</title>
        <authorList>
            <person name="Murat C."/>
            <person name="Payen T."/>
            <person name="Noel B."/>
            <person name="Kuo A."/>
            <person name="Morin E."/>
            <person name="Chen J."/>
            <person name="Kohler A."/>
            <person name="Krizsan K."/>
            <person name="Balestrini R."/>
            <person name="Da Silva C."/>
            <person name="Montanini B."/>
            <person name="Hainaut M."/>
            <person name="Levati E."/>
            <person name="Barry K.W."/>
            <person name="Belfiori B."/>
            <person name="Cichocki N."/>
            <person name="Clum A."/>
            <person name="Dockter R.B."/>
            <person name="Fauchery L."/>
            <person name="Guy J."/>
            <person name="Iotti M."/>
            <person name="Le Tacon F."/>
            <person name="Lindquist E.A."/>
            <person name="Lipzen A."/>
            <person name="Malagnac F."/>
            <person name="Mello A."/>
            <person name="Molinier V."/>
            <person name="Miyauchi S."/>
            <person name="Poulain J."/>
            <person name="Riccioni C."/>
            <person name="Rubini A."/>
            <person name="Sitrit Y."/>
            <person name="Splivallo R."/>
            <person name="Traeger S."/>
            <person name="Wang M."/>
            <person name="Zifcakova L."/>
            <person name="Wipf D."/>
            <person name="Zambonelli A."/>
            <person name="Paolocci F."/>
            <person name="Nowrousian M."/>
            <person name="Ottonello S."/>
            <person name="Baldrian P."/>
            <person name="Spatafora J.W."/>
            <person name="Henrissat B."/>
            <person name="Nagy L.G."/>
            <person name="Aury J.M."/>
            <person name="Wincker P."/>
            <person name="Grigoriev I.V."/>
            <person name="Bonfante P."/>
            <person name="Martin F.M."/>
        </authorList>
    </citation>
    <scope>NUCLEOTIDE SEQUENCE [LARGE SCALE GENOMIC DNA]</scope>
    <source>
        <strain evidence="2 3">CCBAS932</strain>
    </source>
</reference>
<protein>
    <submittedName>
        <fullName evidence="2">Uncharacterized protein</fullName>
    </submittedName>
</protein>
<feature type="compositionally biased region" description="Polar residues" evidence="1">
    <location>
        <begin position="52"/>
        <end position="64"/>
    </location>
</feature>